<dbReference type="FunFam" id="1.25.40.10:FF:000682">
    <property type="entry name" value="Pentatricopeptide repeat-containing protein At3g16610"/>
    <property type="match status" value="1"/>
</dbReference>
<feature type="domain" description="F-box" evidence="3">
    <location>
        <begin position="2"/>
        <end position="52"/>
    </location>
</feature>
<dbReference type="InterPro" id="IPR013187">
    <property type="entry name" value="F-box-assoc_dom_typ3"/>
</dbReference>
<feature type="repeat" description="PPR" evidence="2">
    <location>
        <begin position="470"/>
        <end position="504"/>
    </location>
</feature>
<dbReference type="GO" id="GO:0009451">
    <property type="term" value="P:RNA modification"/>
    <property type="evidence" value="ECO:0007669"/>
    <property type="project" value="InterPro"/>
</dbReference>
<dbReference type="InterPro" id="IPR011990">
    <property type="entry name" value="TPR-like_helical_dom_sf"/>
</dbReference>
<dbReference type="InterPro" id="IPR046960">
    <property type="entry name" value="PPR_At4g14850-like_plant"/>
</dbReference>
<dbReference type="PROSITE" id="PS50181">
    <property type="entry name" value="FBOX"/>
    <property type="match status" value="1"/>
</dbReference>
<reference evidence="4 5" key="1">
    <citation type="submission" date="2019-01" db="EMBL/GenBank/DDBJ databases">
        <title>Sequencing of cultivated peanut Arachis hypogaea provides insights into genome evolution and oil improvement.</title>
        <authorList>
            <person name="Chen X."/>
        </authorList>
    </citation>
    <scope>NUCLEOTIDE SEQUENCE [LARGE SCALE GENOMIC DNA]</scope>
    <source>
        <strain evidence="5">cv. Fuhuasheng</strain>
        <tissue evidence="4">Leaves</tissue>
    </source>
</reference>
<evidence type="ECO:0000313" key="5">
    <source>
        <dbReference type="Proteomes" id="UP000289738"/>
    </source>
</evidence>
<dbReference type="PANTHER" id="PTHR47926:SF533">
    <property type="entry name" value="DYW DOMAIN-CONTAINING PROTEIN"/>
    <property type="match status" value="1"/>
</dbReference>
<dbReference type="SUPFAM" id="SSF81383">
    <property type="entry name" value="F-box domain"/>
    <property type="match status" value="1"/>
</dbReference>
<gene>
    <name evidence="4" type="ORF">Ahy_A05g023742</name>
</gene>
<accession>A0A445D4K7</accession>
<dbReference type="NCBIfam" id="TIGR01640">
    <property type="entry name" value="F_box_assoc_1"/>
    <property type="match status" value="1"/>
</dbReference>
<comment type="caution">
    <text evidence="4">The sequence shown here is derived from an EMBL/GenBank/DDBJ whole genome shotgun (WGS) entry which is preliminary data.</text>
</comment>
<sequence>MATHSDQIPKDFVLEILAKLPVKSLKRFSCVHKSWLNLFENSNFKSMYYENLKSKTTHSLSLLLWRYFDDERSDGDVYENDVHLLSGERYENIVTLDLPSLFEENGFYRVLDCVNGIICHYEEEGLDVKIGLWNPKTDQHKIIPLGITDDEPGFDRQVSIHGFGYDNVNDDYKVIQCVYYIHGQTFVEEPVLTIWQIYSLKCNCWKKLHLEMTKKEHIYNASIAYLNGVCHWWGSEHATNGLEEEQVLVSFNLSTETFQTTSIVWLQKNVDRPIRSLVVLNKSVTLISSFAKNNCIEISILGEIGVKESWVKLFTLEPFSSKFSPMRMGHKCDLIFIGNHNSELASFDVITRKIIHNINIKTSIFKKPLYLWNLMIRDSTNNGFYIETLNIYTSMVSHTGGHGNTFTYPLLLKACANLDSMIHGTMIHGHILRLGFQDDLFVQTALVGMYAKCTYVECARHVFDGMAHRSVVSWNSMISAYSRGFFMDAAFSLLKDMWVLGFEPSSPTFVLILSGCSDSDLDSFSFWWQGMSIHYCLIKLGLVYSQVTLANALMGMYVHFSQMEEARKIFDLMDEKSIISWTTIMGGYVKVGHVAEAYNLFNQMQHQSTGIDFIVFLILISGCIQVGDLLLASSVQAFVLKYGCDKEESIENLLITKYAKCSDLASARRIFDLIIKKSIFSWTSMIAGDAHSDHPLEALHLFRRLVRTDFRPDGPIVATVISLC</sequence>
<feature type="repeat" description="PPR" evidence="2">
    <location>
        <begin position="577"/>
        <end position="611"/>
    </location>
</feature>
<evidence type="ECO:0000256" key="2">
    <source>
        <dbReference type="PROSITE-ProRule" id="PRU00708"/>
    </source>
</evidence>
<keyword evidence="5" id="KW-1185">Reference proteome</keyword>
<evidence type="ECO:0000259" key="3">
    <source>
        <dbReference type="PROSITE" id="PS50181"/>
    </source>
</evidence>
<dbReference type="PANTHER" id="PTHR47926">
    <property type="entry name" value="PENTATRICOPEPTIDE REPEAT-CONTAINING PROTEIN"/>
    <property type="match status" value="1"/>
</dbReference>
<dbReference type="InterPro" id="IPR036047">
    <property type="entry name" value="F-box-like_dom_sf"/>
</dbReference>
<organism evidence="4 5">
    <name type="scientific">Arachis hypogaea</name>
    <name type="common">Peanut</name>
    <dbReference type="NCBI Taxonomy" id="3818"/>
    <lineage>
        <taxon>Eukaryota</taxon>
        <taxon>Viridiplantae</taxon>
        <taxon>Streptophyta</taxon>
        <taxon>Embryophyta</taxon>
        <taxon>Tracheophyta</taxon>
        <taxon>Spermatophyta</taxon>
        <taxon>Magnoliopsida</taxon>
        <taxon>eudicotyledons</taxon>
        <taxon>Gunneridae</taxon>
        <taxon>Pentapetalae</taxon>
        <taxon>rosids</taxon>
        <taxon>fabids</taxon>
        <taxon>Fabales</taxon>
        <taxon>Fabaceae</taxon>
        <taxon>Papilionoideae</taxon>
        <taxon>50 kb inversion clade</taxon>
        <taxon>dalbergioids sensu lato</taxon>
        <taxon>Dalbergieae</taxon>
        <taxon>Pterocarpus clade</taxon>
        <taxon>Arachis</taxon>
    </lineage>
</organism>
<dbReference type="EMBL" id="SDMP01000005">
    <property type="protein sequence ID" value="RYR58061.1"/>
    <property type="molecule type" value="Genomic_DNA"/>
</dbReference>
<dbReference type="Pfam" id="PF13041">
    <property type="entry name" value="PPR_2"/>
    <property type="match status" value="2"/>
</dbReference>
<name>A0A445D4K7_ARAHY</name>
<protein>
    <recommendedName>
        <fullName evidence="3">F-box domain-containing protein</fullName>
    </recommendedName>
</protein>
<dbReference type="PROSITE" id="PS51375">
    <property type="entry name" value="PPR"/>
    <property type="match status" value="3"/>
</dbReference>
<dbReference type="NCBIfam" id="TIGR00756">
    <property type="entry name" value="PPR"/>
    <property type="match status" value="2"/>
</dbReference>
<dbReference type="InterPro" id="IPR001810">
    <property type="entry name" value="F-box_dom"/>
</dbReference>
<dbReference type="Pfam" id="PF00646">
    <property type="entry name" value="F-box"/>
    <property type="match status" value="1"/>
</dbReference>
<proteinExistence type="predicted"/>
<evidence type="ECO:0000256" key="1">
    <source>
        <dbReference type="ARBA" id="ARBA00022737"/>
    </source>
</evidence>
<dbReference type="GO" id="GO:0003723">
    <property type="term" value="F:RNA binding"/>
    <property type="evidence" value="ECO:0007669"/>
    <property type="project" value="InterPro"/>
</dbReference>
<evidence type="ECO:0000313" key="4">
    <source>
        <dbReference type="EMBL" id="RYR58061.1"/>
    </source>
</evidence>
<dbReference type="InterPro" id="IPR002885">
    <property type="entry name" value="PPR_rpt"/>
</dbReference>
<feature type="repeat" description="PPR" evidence="2">
    <location>
        <begin position="678"/>
        <end position="712"/>
    </location>
</feature>
<dbReference type="InterPro" id="IPR017451">
    <property type="entry name" value="F-box-assoc_interact_dom"/>
</dbReference>
<dbReference type="Proteomes" id="UP000289738">
    <property type="component" value="Chromosome A05"/>
</dbReference>
<dbReference type="AlphaFoldDB" id="A0A445D4K7"/>
<keyword evidence="1" id="KW-0677">Repeat</keyword>
<dbReference type="Gene3D" id="1.25.40.10">
    <property type="entry name" value="Tetratricopeptide repeat domain"/>
    <property type="match status" value="3"/>
</dbReference>
<dbReference type="Pfam" id="PF08268">
    <property type="entry name" value="FBA_3"/>
    <property type="match status" value="1"/>
</dbReference>